<feature type="repeat" description="PPR" evidence="2">
    <location>
        <begin position="173"/>
        <end position="207"/>
    </location>
</feature>
<dbReference type="InterPro" id="IPR046848">
    <property type="entry name" value="E_motif"/>
</dbReference>
<keyword evidence="4" id="KW-1185">Reference proteome</keyword>
<dbReference type="InterPro" id="IPR046960">
    <property type="entry name" value="PPR_At4g14850-like_plant"/>
</dbReference>
<dbReference type="Pfam" id="PF13041">
    <property type="entry name" value="PPR_2"/>
    <property type="match status" value="2"/>
</dbReference>
<dbReference type="GO" id="GO:0003723">
    <property type="term" value="F:RNA binding"/>
    <property type="evidence" value="ECO:0007669"/>
    <property type="project" value="InterPro"/>
</dbReference>
<accession>A0A2I0AA15</accession>
<evidence type="ECO:0000256" key="1">
    <source>
        <dbReference type="ARBA" id="ARBA00022737"/>
    </source>
</evidence>
<evidence type="ECO:0000256" key="2">
    <source>
        <dbReference type="PROSITE-ProRule" id="PRU00708"/>
    </source>
</evidence>
<dbReference type="PROSITE" id="PS51375">
    <property type="entry name" value="PPR"/>
    <property type="match status" value="2"/>
</dbReference>
<evidence type="ECO:0000313" key="4">
    <source>
        <dbReference type="Proteomes" id="UP000236161"/>
    </source>
</evidence>
<dbReference type="FunFam" id="1.25.40.10:FF:000427">
    <property type="entry name" value="Pentatricopeptide repeat-containing protein chloroplastic"/>
    <property type="match status" value="1"/>
</dbReference>
<dbReference type="EMBL" id="KZ452008">
    <property type="protein sequence ID" value="PKA52381.1"/>
    <property type="molecule type" value="Genomic_DNA"/>
</dbReference>
<dbReference type="GO" id="GO:0016787">
    <property type="term" value="F:hydrolase activity"/>
    <property type="evidence" value="ECO:0007669"/>
    <property type="project" value="UniProtKB-KW"/>
</dbReference>
<dbReference type="EC" id="3.4.24.-" evidence="3"/>
<name>A0A2I0AA15_9ASPA</name>
<protein>
    <submittedName>
        <fullName evidence="3">Pentatricopeptide repeat-containing protein</fullName>
        <ecNumber evidence="3">3.4.24.-</ecNumber>
    </submittedName>
</protein>
<dbReference type="Proteomes" id="UP000236161">
    <property type="component" value="Unassembled WGS sequence"/>
</dbReference>
<feature type="repeat" description="PPR" evidence="2">
    <location>
        <begin position="274"/>
        <end position="308"/>
    </location>
</feature>
<dbReference type="OrthoDB" id="744161at2759"/>
<keyword evidence="1" id="KW-0677">Repeat</keyword>
<gene>
    <name evidence="3" type="primary">PCMP-H28</name>
    <name evidence="3" type="ORF">AXF42_Ash010278</name>
</gene>
<dbReference type="FunFam" id="1.25.40.10:FF:000090">
    <property type="entry name" value="Pentatricopeptide repeat-containing protein, chloroplastic"/>
    <property type="match status" value="1"/>
</dbReference>
<organism evidence="3 4">
    <name type="scientific">Apostasia shenzhenica</name>
    <dbReference type="NCBI Taxonomy" id="1088818"/>
    <lineage>
        <taxon>Eukaryota</taxon>
        <taxon>Viridiplantae</taxon>
        <taxon>Streptophyta</taxon>
        <taxon>Embryophyta</taxon>
        <taxon>Tracheophyta</taxon>
        <taxon>Spermatophyta</taxon>
        <taxon>Magnoliopsida</taxon>
        <taxon>Liliopsida</taxon>
        <taxon>Asparagales</taxon>
        <taxon>Orchidaceae</taxon>
        <taxon>Apostasioideae</taxon>
        <taxon>Apostasia</taxon>
    </lineage>
</organism>
<proteinExistence type="predicted"/>
<dbReference type="AlphaFoldDB" id="A0A2I0AA15"/>
<dbReference type="InterPro" id="IPR011990">
    <property type="entry name" value="TPR-like_helical_dom_sf"/>
</dbReference>
<dbReference type="NCBIfam" id="TIGR00756">
    <property type="entry name" value="PPR"/>
    <property type="match status" value="3"/>
</dbReference>
<dbReference type="Pfam" id="PF20431">
    <property type="entry name" value="E_motif"/>
    <property type="match status" value="1"/>
</dbReference>
<reference evidence="3 4" key="1">
    <citation type="journal article" date="2017" name="Nature">
        <title>The Apostasia genome and the evolution of orchids.</title>
        <authorList>
            <person name="Zhang G.Q."/>
            <person name="Liu K.W."/>
            <person name="Li Z."/>
            <person name="Lohaus R."/>
            <person name="Hsiao Y.Y."/>
            <person name="Niu S.C."/>
            <person name="Wang J.Y."/>
            <person name="Lin Y.C."/>
            <person name="Xu Q."/>
            <person name="Chen L.J."/>
            <person name="Yoshida K."/>
            <person name="Fujiwara S."/>
            <person name="Wang Z.W."/>
            <person name="Zhang Y.Q."/>
            <person name="Mitsuda N."/>
            <person name="Wang M."/>
            <person name="Liu G.H."/>
            <person name="Pecoraro L."/>
            <person name="Huang H.X."/>
            <person name="Xiao X.J."/>
            <person name="Lin M."/>
            <person name="Wu X.Y."/>
            <person name="Wu W.L."/>
            <person name="Chen Y.Y."/>
            <person name="Chang S.B."/>
            <person name="Sakamoto S."/>
            <person name="Ohme-Takagi M."/>
            <person name="Yagi M."/>
            <person name="Zeng S.J."/>
            <person name="Shen C.Y."/>
            <person name="Yeh C.M."/>
            <person name="Luo Y.B."/>
            <person name="Tsai W.C."/>
            <person name="Van de Peer Y."/>
            <person name="Liu Z.J."/>
        </authorList>
    </citation>
    <scope>NUCLEOTIDE SEQUENCE [LARGE SCALE GENOMIC DNA]</scope>
    <source>
        <strain evidence="4">cv. Shenzhen</strain>
        <tissue evidence="3">Stem</tissue>
    </source>
</reference>
<evidence type="ECO:0000313" key="3">
    <source>
        <dbReference type="EMBL" id="PKA52381.1"/>
    </source>
</evidence>
<dbReference type="GO" id="GO:0009451">
    <property type="term" value="P:RNA modification"/>
    <property type="evidence" value="ECO:0007669"/>
    <property type="project" value="InterPro"/>
</dbReference>
<dbReference type="Gene3D" id="1.25.40.10">
    <property type="entry name" value="Tetratricopeptide repeat domain"/>
    <property type="match status" value="3"/>
</dbReference>
<dbReference type="PANTHER" id="PTHR47926">
    <property type="entry name" value="PENTATRICOPEPTIDE REPEAT-CONTAINING PROTEIN"/>
    <property type="match status" value="1"/>
</dbReference>
<sequence length="455" mass="50493">MKYSLSSLSYHIPFLFQRSNSVPQLLQLQALLLKTALDHHQFFATQLISSLCRLSVRHAHSVLDRLPFPPSLFAWNSLIRAYAEAFQSTAAFQVFSNLRRFGAGEADFFTYPFVLKACAQSSMLGEGRVVHGLVVKAGMLADSHVRNTLLHLYGSCRTIWCAWKVFDEMRERDVVSWSCMIEACVACSQPSCAVSVFQEMRLSNINPNSVTLVSLLSACSHLTKLKMGRSIHSFILLNNIKLDISLGTALILMYNKCGQVNDSLIVFSSMEGKNLQTWTIMISGFAHHGKGKEAVSLFNQMEAASSLKPDSLLFSAILSACSHSGLVAEGQSFFSTMVDVYRIKPVMEHYGCMVDLLGRAGLVEEAYKFIKEMPVSPNNVILRSFLSACRKHGSVSESNGRKLVEQLLTEEPELGANYVLAADLSSVFGRWSEAFKLRGAVKGRRLKKVTGCSWV</sequence>
<dbReference type="Pfam" id="PF01535">
    <property type="entry name" value="PPR"/>
    <property type="match status" value="2"/>
</dbReference>
<dbReference type="InterPro" id="IPR002885">
    <property type="entry name" value="PPR_rpt"/>
</dbReference>
<keyword evidence="3" id="KW-0378">Hydrolase</keyword>